<evidence type="ECO:0000256" key="3">
    <source>
        <dbReference type="ARBA" id="ARBA00022723"/>
    </source>
</evidence>
<dbReference type="PANTHER" id="PTHR35901">
    <property type="entry name" value="RIBONUCLEASE VAPC3"/>
    <property type="match status" value="1"/>
</dbReference>
<keyword evidence="6" id="KW-0800">Toxin</keyword>
<comment type="cofactor">
    <cofactor evidence="6">
        <name>Mg(2+)</name>
        <dbReference type="ChEBI" id="CHEBI:18420"/>
    </cofactor>
</comment>
<evidence type="ECO:0000259" key="7">
    <source>
        <dbReference type="Pfam" id="PF01850"/>
    </source>
</evidence>
<dbReference type="Gene3D" id="3.40.50.1010">
    <property type="entry name" value="5'-nuclease"/>
    <property type="match status" value="1"/>
</dbReference>
<dbReference type="EMBL" id="WPHM01000018">
    <property type="protein sequence ID" value="MUZ60562.1"/>
    <property type="molecule type" value="Genomic_DNA"/>
</dbReference>
<dbReference type="GO" id="GO:0016787">
    <property type="term" value="F:hydrolase activity"/>
    <property type="evidence" value="ECO:0007669"/>
    <property type="project" value="UniProtKB-KW"/>
</dbReference>
<sequence length="138" mass="14680">MSFVIDASLVAAWLLPEEYSDAAETVIASIAEPCPAPSLFWFEIRNILVMSERRGRIASGGALLGMERVRRLPLDDAGIGSDGSILLLAANHNLSAYDAAYLALAINRNVSLATLDRKLAAAARKEGVTVLGPYAHGD</sequence>
<keyword evidence="3 6" id="KW-0479">Metal-binding</keyword>
<comment type="similarity">
    <text evidence="6">Belongs to the PINc/VapC protein family.</text>
</comment>
<dbReference type="InterPro" id="IPR051619">
    <property type="entry name" value="TypeII_TA_RNase_PINc/VapC"/>
</dbReference>
<evidence type="ECO:0000256" key="1">
    <source>
        <dbReference type="ARBA" id="ARBA00022649"/>
    </source>
</evidence>
<dbReference type="AlphaFoldDB" id="A0AAE5AYW7"/>
<evidence type="ECO:0000256" key="2">
    <source>
        <dbReference type="ARBA" id="ARBA00022722"/>
    </source>
</evidence>
<keyword evidence="5 6" id="KW-0460">Magnesium</keyword>
<dbReference type="GO" id="GO:0004540">
    <property type="term" value="F:RNA nuclease activity"/>
    <property type="evidence" value="ECO:0007669"/>
    <property type="project" value="InterPro"/>
</dbReference>
<dbReference type="InterPro" id="IPR022907">
    <property type="entry name" value="VapC_family"/>
</dbReference>
<dbReference type="GO" id="GO:0000287">
    <property type="term" value="F:magnesium ion binding"/>
    <property type="evidence" value="ECO:0007669"/>
    <property type="project" value="UniProtKB-UniRule"/>
</dbReference>
<dbReference type="InterPro" id="IPR029060">
    <property type="entry name" value="PIN-like_dom_sf"/>
</dbReference>
<accession>A0AAE5AYW7</accession>
<dbReference type="Pfam" id="PF01850">
    <property type="entry name" value="PIN"/>
    <property type="match status" value="1"/>
</dbReference>
<dbReference type="CDD" id="cd09873">
    <property type="entry name" value="PIN_Pae0151-like"/>
    <property type="match status" value="1"/>
</dbReference>
<dbReference type="Proteomes" id="UP000436692">
    <property type="component" value="Unassembled WGS sequence"/>
</dbReference>
<dbReference type="InterPro" id="IPR002716">
    <property type="entry name" value="PIN_dom"/>
</dbReference>
<keyword evidence="4 6" id="KW-0378">Hydrolase</keyword>
<reference evidence="8 9" key="1">
    <citation type="submission" date="2019-12" db="EMBL/GenBank/DDBJ databases">
        <title>Whole-genome sequencing of Allorhizobium vitis.</title>
        <authorList>
            <person name="Gan H.M."/>
            <person name="Szegedi E."/>
            <person name="Burr T."/>
            <person name="Savka M.A."/>
        </authorList>
    </citation>
    <scope>NUCLEOTIDE SEQUENCE [LARGE SCALE GENOMIC DNA]</scope>
    <source>
        <strain evidence="8 9">CG989</strain>
    </source>
</reference>
<dbReference type="InterPro" id="IPR044153">
    <property type="entry name" value="PIN_Pae0151-like"/>
</dbReference>
<evidence type="ECO:0000256" key="6">
    <source>
        <dbReference type="HAMAP-Rule" id="MF_00265"/>
    </source>
</evidence>
<evidence type="ECO:0000256" key="4">
    <source>
        <dbReference type="ARBA" id="ARBA00022801"/>
    </source>
</evidence>
<keyword evidence="1 6" id="KW-1277">Toxin-antitoxin system</keyword>
<keyword evidence="2 6" id="KW-0540">Nuclease</keyword>
<organism evidence="8 9">
    <name type="scientific">Agrobacterium vitis</name>
    <name type="common">Rhizobium vitis</name>
    <dbReference type="NCBI Taxonomy" id="373"/>
    <lineage>
        <taxon>Bacteria</taxon>
        <taxon>Pseudomonadati</taxon>
        <taxon>Pseudomonadota</taxon>
        <taxon>Alphaproteobacteria</taxon>
        <taxon>Hyphomicrobiales</taxon>
        <taxon>Rhizobiaceae</taxon>
        <taxon>Rhizobium/Agrobacterium group</taxon>
        <taxon>Agrobacterium</taxon>
    </lineage>
</organism>
<evidence type="ECO:0000313" key="8">
    <source>
        <dbReference type="EMBL" id="MUZ60562.1"/>
    </source>
</evidence>
<feature type="domain" description="PIN" evidence="7">
    <location>
        <begin position="4"/>
        <end position="124"/>
    </location>
</feature>
<dbReference type="EC" id="3.1.-.-" evidence="6"/>
<feature type="binding site" evidence="6">
    <location>
        <position position="6"/>
    </location>
    <ligand>
        <name>Mg(2+)</name>
        <dbReference type="ChEBI" id="CHEBI:18420"/>
    </ligand>
</feature>
<evidence type="ECO:0000313" key="9">
    <source>
        <dbReference type="Proteomes" id="UP000436692"/>
    </source>
</evidence>
<comment type="function">
    <text evidence="6">Toxic component of a toxin-antitoxin (TA) system. An RNase.</text>
</comment>
<gene>
    <name evidence="6" type="primary">vapC</name>
    <name evidence="8" type="ORF">GOZ95_24340</name>
</gene>
<dbReference type="SUPFAM" id="SSF88723">
    <property type="entry name" value="PIN domain-like"/>
    <property type="match status" value="1"/>
</dbReference>
<protein>
    <recommendedName>
        <fullName evidence="6">Ribonuclease VapC</fullName>
        <shortName evidence="6">RNase VapC</shortName>
        <ecNumber evidence="6">3.1.-.-</ecNumber>
    </recommendedName>
    <alternativeName>
        <fullName evidence="6">Toxin VapC</fullName>
    </alternativeName>
</protein>
<comment type="caution">
    <text evidence="8">The sequence shown here is derived from an EMBL/GenBank/DDBJ whole genome shotgun (WGS) entry which is preliminary data.</text>
</comment>
<dbReference type="GO" id="GO:0090729">
    <property type="term" value="F:toxin activity"/>
    <property type="evidence" value="ECO:0007669"/>
    <property type="project" value="UniProtKB-KW"/>
</dbReference>
<feature type="binding site" evidence="6">
    <location>
        <position position="98"/>
    </location>
    <ligand>
        <name>Mg(2+)</name>
        <dbReference type="ChEBI" id="CHEBI:18420"/>
    </ligand>
</feature>
<dbReference type="HAMAP" id="MF_00265">
    <property type="entry name" value="VapC_Nob1"/>
    <property type="match status" value="1"/>
</dbReference>
<evidence type="ECO:0000256" key="5">
    <source>
        <dbReference type="ARBA" id="ARBA00022842"/>
    </source>
</evidence>
<proteinExistence type="inferred from homology"/>
<dbReference type="RefSeq" id="WP_156629859.1">
    <property type="nucleotide sequence ID" value="NZ_WPHM01000018.1"/>
</dbReference>
<name>A0AAE5AYW7_AGRVI</name>
<dbReference type="PANTHER" id="PTHR35901:SF1">
    <property type="entry name" value="EXONUCLEASE VAPC9"/>
    <property type="match status" value="1"/>
</dbReference>